<reference evidence="2" key="1">
    <citation type="journal article" date="2019" name="Int. J. Syst. Evol. Microbiol.">
        <title>The Global Catalogue of Microorganisms (GCM) 10K type strain sequencing project: providing services to taxonomists for standard genome sequencing and annotation.</title>
        <authorList>
            <consortium name="The Broad Institute Genomics Platform"/>
            <consortium name="The Broad Institute Genome Sequencing Center for Infectious Disease"/>
            <person name="Wu L."/>
            <person name="Ma J."/>
        </authorList>
    </citation>
    <scope>NUCLEOTIDE SEQUENCE [LARGE SCALE GENOMIC DNA]</scope>
    <source>
        <strain evidence="2">JCM 17626</strain>
    </source>
</reference>
<comment type="caution">
    <text evidence="1">The sequence shown here is derived from an EMBL/GenBank/DDBJ whole genome shotgun (WGS) entry which is preliminary data.</text>
</comment>
<evidence type="ECO:0008006" key="3">
    <source>
        <dbReference type="Google" id="ProtNLM"/>
    </source>
</evidence>
<evidence type="ECO:0000313" key="1">
    <source>
        <dbReference type="EMBL" id="GAA4198592.1"/>
    </source>
</evidence>
<dbReference type="EMBL" id="BAABBY010000002">
    <property type="protein sequence ID" value="GAA4198592.1"/>
    <property type="molecule type" value="Genomic_DNA"/>
</dbReference>
<dbReference type="RefSeq" id="WP_344849617.1">
    <property type="nucleotide sequence ID" value="NZ_BAABBY010000002.1"/>
</dbReference>
<organism evidence="1 2">
    <name type="scientific">Pedobacter jeongneungensis</name>
    <dbReference type="NCBI Taxonomy" id="947309"/>
    <lineage>
        <taxon>Bacteria</taxon>
        <taxon>Pseudomonadati</taxon>
        <taxon>Bacteroidota</taxon>
        <taxon>Sphingobacteriia</taxon>
        <taxon>Sphingobacteriales</taxon>
        <taxon>Sphingobacteriaceae</taxon>
        <taxon>Pedobacter</taxon>
    </lineage>
</organism>
<proteinExistence type="predicted"/>
<sequence>MLNSPYELFNNQYGVRLSYIVSDVDKRHAESVALLSYSAYKLRSHRKEGFRIKEGRGPGNEALINFSKLPVQEQKVLIEKWGDPAKTTKHHQFKDFILPDAAALNFFSAYRLADGRSLPKEVILNYTMNASVLNACHTIITNNNVKRKTMGGVKANIWEKLADCVINLDKKEFAHALPPNYRRLQEKFRKYKKEGYTALIHRGFCNDNSRKVTVDVERLILSLYIAQNKPYVGDVSNDYLRFLAGDIDIFDFETGEVFDRNQFCENGQPISLSEATVWNYINEPGNRIIVDKFRSDSLTFNNTHRPHHHRHSPNYSFSKISMDDRDLPRKMPNGNRVKAYYAYDITSGCVIGAAYSQTKDKALFIECMRNMFHFLDKNGYGMPMQVEVEHHLVNTFKEDLMQAGIVFPFVRWCNPGNSQEKWAETGNRIKKYGYEKRYQDGIGRFYSRLEANKTKSEKIFDAQNDNYKEKTYSYQMLVADDKEIIEKYNNDLHPNQKKFKDLTRAQVLAMYINPQLARIDQALLLRYIGNVVATSIRRSQYVQVQYAKYALPDPGIMQRLAPNNYEVKAYFLANNLGETESVYLYQNDLFICKCDKIQAYNSANAEWTEEDPLRYSKQASYVSKFDSMVKQRKESLSRLKIIENTNYYGEEKVETIAESAVQPNKLFDWPDEYDYEDYNRLDAINAL</sequence>
<protein>
    <recommendedName>
        <fullName evidence="3">Integrase catalytic domain-containing protein</fullName>
    </recommendedName>
</protein>
<gene>
    <name evidence="1" type="ORF">GCM10022289_07570</name>
</gene>
<name>A0ABP8B5E9_9SPHI</name>
<evidence type="ECO:0000313" key="2">
    <source>
        <dbReference type="Proteomes" id="UP001501772"/>
    </source>
</evidence>
<keyword evidence="2" id="KW-1185">Reference proteome</keyword>
<dbReference type="Proteomes" id="UP001501772">
    <property type="component" value="Unassembled WGS sequence"/>
</dbReference>
<accession>A0ABP8B5E9</accession>